<proteinExistence type="predicted"/>
<protein>
    <submittedName>
        <fullName evidence="2">Uncharacterized protein</fullName>
    </submittedName>
</protein>
<reference evidence="2" key="1">
    <citation type="submission" date="2020-08" db="EMBL/GenBank/DDBJ databases">
        <title>Genome sequencing and assembly of the red palm weevil Rhynchophorus ferrugineus.</title>
        <authorList>
            <person name="Dias G.B."/>
            <person name="Bergman C.M."/>
            <person name="Manee M."/>
        </authorList>
    </citation>
    <scope>NUCLEOTIDE SEQUENCE</scope>
    <source>
        <strain evidence="2">AA-2017</strain>
        <tissue evidence="2">Whole larva</tissue>
    </source>
</reference>
<name>A0A834M8H3_RHYFE</name>
<dbReference type="EMBL" id="JAACXV010013837">
    <property type="protein sequence ID" value="KAF7272146.1"/>
    <property type="molecule type" value="Genomic_DNA"/>
</dbReference>
<dbReference type="Proteomes" id="UP000625711">
    <property type="component" value="Unassembled WGS sequence"/>
</dbReference>
<gene>
    <name evidence="2" type="ORF">GWI33_015047</name>
</gene>
<keyword evidence="3" id="KW-1185">Reference proteome</keyword>
<sequence>MERRKFICSVGLYSGSRSGYVEPNFNLFCLVSPREQYKKGDAINYEYMYVFAAARRSQLIKLSPDNKNNEKTTKITLCTDGMGPIDSGAESAPSRGPRPLPQTLSIPREIAKGTARRSDGFSRGNISPSRVLPHSAHLPLDSSSTAS</sequence>
<organism evidence="2 3">
    <name type="scientific">Rhynchophorus ferrugineus</name>
    <name type="common">Red palm weevil</name>
    <name type="synonym">Curculio ferrugineus</name>
    <dbReference type="NCBI Taxonomy" id="354439"/>
    <lineage>
        <taxon>Eukaryota</taxon>
        <taxon>Metazoa</taxon>
        <taxon>Ecdysozoa</taxon>
        <taxon>Arthropoda</taxon>
        <taxon>Hexapoda</taxon>
        <taxon>Insecta</taxon>
        <taxon>Pterygota</taxon>
        <taxon>Neoptera</taxon>
        <taxon>Endopterygota</taxon>
        <taxon>Coleoptera</taxon>
        <taxon>Polyphaga</taxon>
        <taxon>Cucujiformia</taxon>
        <taxon>Curculionidae</taxon>
        <taxon>Dryophthorinae</taxon>
        <taxon>Rhynchophorus</taxon>
    </lineage>
</organism>
<comment type="caution">
    <text evidence="2">The sequence shown here is derived from an EMBL/GenBank/DDBJ whole genome shotgun (WGS) entry which is preliminary data.</text>
</comment>
<evidence type="ECO:0000256" key="1">
    <source>
        <dbReference type="SAM" id="MobiDB-lite"/>
    </source>
</evidence>
<feature type="region of interest" description="Disordered" evidence="1">
    <location>
        <begin position="64"/>
        <end position="147"/>
    </location>
</feature>
<evidence type="ECO:0000313" key="2">
    <source>
        <dbReference type="EMBL" id="KAF7272146.1"/>
    </source>
</evidence>
<dbReference type="AlphaFoldDB" id="A0A834M8H3"/>
<evidence type="ECO:0000313" key="3">
    <source>
        <dbReference type="Proteomes" id="UP000625711"/>
    </source>
</evidence>
<accession>A0A834M8H3</accession>